<sequence>MKILQFILLLHVFLVQFRFFVGLVSFLCEYTIIVHITAAAVLDSKNILRADLFFILLEWQCQQRSQQQRNDNTMLQFVAYKSKMYSENILKLCNTTFCYVFLIENIFNDTL</sequence>
<protein>
    <submittedName>
        <fullName evidence="3">Hypothetical_protein</fullName>
    </submittedName>
</protein>
<keyword evidence="5" id="KW-1185">Reference proteome</keyword>
<reference evidence="3 5" key="2">
    <citation type="submission" date="2024-07" db="EMBL/GenBank/DDBJ databases">
        <authorList>
            <person name="Akdeniz Z."/>
        </authorList>
    </citation>
    <scope>NUCLEOTIDE SEQUENCE [LARGE SCALE GENOMIC DNA]</scope>
</reference>
<gene>
    <name evidence="1" type="ORF">HINF_LOCUS32775</name>
    <name evidence="2" type="ORF">HINF_LOCUS32780</name>
    <name evidence="3" type="ORF">HINF_LOCUS75195</name>
    <name evidence="4" type="ORF">HINF_LOCUS75200</name>
</gene>
<evidence type="ECO:0000313" key="1">
    <source>
        <dbReference type="EMBL" id="CAI9945130.1"/>
    </source>
</evidence>
<proteinExistence type="predicted"/>
<dbReference type="EMBL" id="CATOUU010000738">
    <property type="protein sequence ID" value="CAI9945130.1"/>
    <property type="molecule type" value="Genomic_DNA"/>
</dbReference>
<dbReference type="EMBL" id="CATOUU010000738">
    <property type="protein sequence ID" value="CAI9945135.1"/>
    <property type="molecule type" value="Genomic_DNA"/>
</dbReference>
<comment type="caution">
    <text evidence="1">The sequence shown here is derived from an EMBL/GenBank/DDBJ whole genome shotgun (WGS) entry which is preliminary data.</text>
</comment>
<accession>A0AA86U6V3</accession>
<evidence type="ECO:0000313" key="3">
    <source>
        <dbReference type="EMBL" id="CAL6108916.1"/>
    </source>
</evidence>
<reference evidence="1" key="1">
    <citation type="submission" date="2023-06" db="EMBL/GenBank/DDBJ databases">
        <authorList>
            <person name="Kurt Z."/>
        </authorList>
    </citation>
    <scope>NUCLEOTIDE SEQUENCE</scope>
</reference>
<name>A0AA86U6V3_9EUKA</name>
<evidence type="ECO:0000313" key="5">
    <source>
        <dbReference type="Proteomes" id="UP001642409"/>
    </source>
</evidence>
<dbReference type="EMBL" id="CAXDID020000659">
    <property type="protein sequence ID" value="CAL6108926.1"/>
    <property type="molecule type" value="Genomic_DNA"/>
</dbReference>
<evidence type="ECO:0000313" key="2">
    <source>
        <dbReference type="EMBL" id="CAI9945135.1"/>
    </source>
</evidence>
<dbReference type="AlphaFoldDB" id="A0AA86U6V3"/>
<dbReference type="Proteomes" id="UP001642409">
    <property type="component" value="Unassembled WGS sequence"/>
</dbReference>
<dbReference type="EMBL" id="CAXDID020000659">
    <property type="protein sequence ID" value="CAL6108916.1"/>
    <property type="molecule type" value="Genomic_DNA"/>
</dbReference>
<evidence type="ECO:0000313" key="4">
    <source>
        <dbReference type="EMBL" id="CAL6108926.1"/>
    </source>
</evidence>
<organism evidence="1">
    <name type="scientific">Hexamita inflata</name>
    <dbReference type="NCBI Taxonomy" id="28002"/>
    <lineage>
        <taxon>Eukaryota</taxon>
        <taxon>Metamonada</taxon>
        <taxon>Diplomonadida</taxon>
        <taxon>Hexamitidae</taxon>
        <taxon>Hexamitinae</taxon>
        <taxon>Hexamita</taxon>
    </lineage>
</organism>